<comment type="cofactor">
    <cofactor evidence="1 5">
        <name>pyridoxal 5'-phosphate</name>
        <dbReference type="ChEBI" id="CHEBI:597326"/>
    </cofactor>
</comment>
<keyword evidence="3 5" id="KW-0663">Pyridoxal phosphate</keyword>
<proteinExistence type="inferred from homology"/>
<dbReference type="Gene3D" id="3.40.640.10">
    <property type="entry name" value="Type I PLP-dependent aspartate aminotransferase-like (Major domain)"/>
    <property type="match status" value="1"/>
</dbReference>
<name>A0A4R2Q653_9RHOB</name>
<gene>
    <name evidence="7" type="ORF">EV662_101436</name>
</gene>
<dbReference type="Proteomes" id="UP000294835">
    <property type="component" value="Unassembled WGS sequence"/>
</dbReference>
<feature type="binding site" evidence="4">
    <location>
        <position position="341"/>
    </location>
    <ligand>
        <name>substrate</name>
    </ligand>
</feature>
<dbReference type="OrthoDB" id="389074at2"/>
<evidence type="ECO:0000256" key="2">
    <source>
        <dbReference type="ARBA" id="ARBA00009236"/>
    </source>
</evidence>
<dbReference type="Pfam" id="PF00266">
    <property type="entry name" value="Aminotran_5"/>
    <property type="match status" value="1"/>
</dbReference>
<dbReference type="Gene3D" id="3.90.1150.10">
    <property type="entry name" value="Aspartate Aminotransferase, domain 1"/>
    <property type="match status" value="1"/>
</dbReference>
<evidence type="ECO:0000259" key="6">
    <source>
        <dbReference type="Pfam" id="PF00266"/>
    </source>
</evidence>
<dbReference type="FunFam" id="3.40.640.10:FF:000054">
    <property type="entry name" value="Serine--glyoxylate aminotransferase"/>
    <property type="match status" value="1"/>
</dbReference>
<organism evidence="7 8">
    <name type="scientific">Rhodovulum marinum</name>
    <dbReference type="NCBI Taxonomy" id="320662"/>
    <lineage>
        <taxon>Bacteria</taxon>
        <taxon>Pseudomonadati</taxon>
        <taxon>Pseudomonadota</taxon>
        <taxon>Alphaproteobacteria</taxon>
        <taxon>Rhodobacterales</taxon>
        <taxon>Paracoccaceae</taxon>
        <taxon>Rhodovulum</taxon>
    </lineage>
</organism>
<evidence type="ECO:0000256" key="3">
    <source>
        <dbReference type="ARBA" id="ARBA00022898"/>
    </source>
</evidence>
<dbReference type="SUPFAM" id="SSF53383">
    <property type="entry name" value="PLP-dependent transferases"/>
    <property type="match status" value="1"/>
</dbReference>
<dbReference type="InterPro" id="IPR024169">
    <property type="entry name" value="SP_NH2Trfase/AEP_transaminase"/>
</dbReference>
<feature type="modified residue" description="N6-(pyridoxal phosphate)lysine" evidence="5">
    <location>
        <position position="196"/>
    </location>
</feature>
<dbReference type="AlphaFoldDB" id="A0A4R2Q653"/>
<dbReference type="GO" id="GO:0019265">
    <property type="term" value="P:glycine biosynthetic process, by transamination of glyoxylate"/>
    <property type="evidence" value="ECO:0007669"/>
    <property type="project" value="TreeGrafter"/>
</dbReference>
<accession>A0A4R2Q653</accession>
<dbReference type="PIRSF" id="PIRSF000524">
    <property type="entry name" value="SPT"/>
    <property type="match status" value="1"/>
</dbReference>
<dbReference type="GO" id="GO:0004760">
    <property type="term" value="F:L-serine-pyruvate transaminase activity"/>
    <property type="evidence" value="ECO:0007669"/>
    <property type="project" value="TreeGrafter"/>
</dbReference>
<evidence type="ECO:0000313" key="8">
    <source>
        <dbReference type="Proteomes" id="UP000294835"/>
    </source>
</evidence>
<feature type="domain" description="Aminotransferase class V" evidence="6">
    <location>
        <begin position="56"/>
        <end position="320"/>
    </location>
</feature>
<comment type="caution">
    <text evidence="7">The sequence shown here is derived from an EMBL/GenBank/DDBJ whole genome shotgun (WGS) entry which is preliminary data.</text>
</comment>
<evidence type="ECO:0000313" key="7">
    <source>
        <dbReference type="EMBL" id="TCP44343.1"/>
    </source>
</evidence>
<dbReference type="RefSeq" id="WP_132460477.1">
    <property type="nucleotide sequence ID" value="NZ_SLXP01000001.1"/>
</dbReference>
<reference evidence="7 8" key="1">
    <citation type="submission" date="2019-03" db="EMBL/GenBank/DDBJ databases">
        <title>Genomic Encyclopedia of Type Strains, Phase IV (KMG-IV): sequencing the most valuable type-strain genomes for metagenomic binning, comparative biology and taxonomic classification.</title>
        <authorList>
            <person name="Goeker M."/>
        </authorList>
    </citation>
    <scope>NUCLEOTIDE SEQUENCE [LARGE SCALE GENOMIC DNA]</scope>
    <source>
        <strain evidence="7 8">DSM 18063</strain>
    </source>
</reference>
<keyword evidence="8" id="KW-1185">Reference proteome</keyword>
<comment type="similarity">
    <text evidence="2">Belongs to the class-V pyridoxal-phosphate-dependent aminotransferase family.</text>
</comment>
<keyword evidence="7" id="KW-0670">Pyruvate</keyword>
<dbReference type="InterPro" id="IPR015422">
    <property type="entry name" value="PyrdxlP-dep_Trfase_small"/>
</dbReference>
<dbReference type="GO" id="GO:0008453">
    <property type="term" value="F:alanine-glyoxylate transaminase activity"/>
    <property type="evidence" value="ECO:0007669"/>
    <property type="project" value="TreeGrafter"/>
</dbReference>
<dbReference type="FunFam" id="3.90.1150.10:FF:000031">
    <property type="entry name" value="Serine--glyoxylate aminotransferase"/>
    <property type="match status" value="1"/>
</dbReference>
<protein>
    <submittedName>
        <fullName evidence="7">Alanine-glyoxylate transaminase/serine-glyoxylate transaminase/serine-pyruvate transaminase</fullName>
    </submittedName>
</protein>
<evidence type="ECO:0000256" key="1">
    <source>
        <dbReference type="ARBA" id="ARBA00001933"/>
    </source>
</evidence>
<dbReference type="InterPro" id="IPR000192">
    <property type="entry name" value="Aminotrans_V_dom"/>
</dbReference>
<evidence type="ECO:0000256" key="4">
    <source>
        <dbReference type="PIRSR" id="PIRSR000524-1"/>
    </source>
</evidence>
<dbReference type="PANTHER" id="PTHR21152">
    <property type="entry name" value="AMINOTRANSFERASE CLASS V"/>
    <property type="match status" value="1"/>
</dbReference>
<dbReference type="InterPro" id="IPR015421">
    <property type="entry name" value="PyrdxlP-dep_Trfase_major"/>
</dbReference>
<evidence type="ECO:0000256" key="5">
    <source>
        <dbReference type="PIRSR" id="PIRSR000524-50"/>
    </source>
</evidence>
<dbReference type="InterPro" id="IPR015424">
    <property type="entry name" value="PyrdxlP-dep_Trfase"/>
</dbReference>
<dbReference type="EMBL" id="SLXP01000001">
    <property type="protein sequence ID" value="TCP44343.1"/>
    <property type="molecule type" value="Genomic_DNA"/>
</dbReference>
<dbReference type="PANTHER" id="PTHR21152:SF40">
    <property type="entry name" value="ALANINE--GLYOXYLATE AMINOTRANSFERASE"/>
    <property type="match status" value="1"/>
</dbReference>
<sequence>MPSGRHFLQIPGPSNVPDRILRAIDFPTIDHRGPGFAEVGRAALDGMTWVFGTEGPVVIYPSSGTGAWEAALVNTLSPGDAVLMYETGHFATLWKQLAERLGLNPLFIEGDWRSGADPDAIEARLKEDKAHAIKAVCVVHNETSTGSVSPIAAIRRAIDAAGHPALLMVDTISSLGSLDYRHDEWGVDVTVSGSQKGLMLPPGLSFNAISAKALAASEQARLPKSYWAWDHMLGPNEKGYFPYTPATNMLYGLNEAIAMLREEGLSNVFARHARHGAATRAAVRAWGLEVLCRNPNHYSGVLTAVVMPEGHSADAFRAVTLKNYDMSLGNGLSKVTDRVFRIGHLGDFNDLMLCATLAGVEMGLRDAGVPHKAGGVQVAMNQLGRASDTGRAAAE</sequence>